<reference evidence="1" key="2">
    <citation type="submission" date="2017-11" db="EMBL/GenBank/DDBJ databases">
        <title>Coralsnake Venomics: Analyses of Venom Gland Transcriptomes and Proteomes of Six Brazilian Taxa.</title>
        <authorList>
            <person name="Aird S.D."/>
            <person name="Jorge da Silva N."/>
            <person name="Qiu L."/>
            <person name="Villar-Briones A."/>
            <person name="Aparecida-Saddi V."/>
            <person name="Campos-Telles M.P."/>
            <person name="Grau M."/>
            <person name="Mikheyev A.S."/>
        </authorList>
    </citation>
    <scope>NUCLEOTIDE SEQUENCE</scope>
    <source>
        <tissue evidence="1">Venom_gland</tissue>
    </source>
</reference>
<accession>A0A2D4PIC8</accession>
<reference evidence="1" key="1">
    <citation type="submission" date="2017-07" db="EMBL/GenBank/DDBJ databases">
        <authorList>
            <person name="Mikheyev A."/>
            <person name="Grau M."/>
        </authorList>
    </citation>
    <scope>NUCLEOTIDE SEQUENCE</scope>
    <source>
        <tissue evidence="1">Venom_gland</tissue>
    </source>
</reference>
<sequence length="116" mass="13728">MAKLLLRGIYKPKNFFLRKRKKRLKAKNKVVRPRHPTLHLKKIFFLFMRCKEHVAPAGVKPFKLFVISIFVFILINICLKLLLAFECPFQIKCFFYCISAVPFIRSENLCSNSNLH</sequence>
<dbReference type="AlphaFoldDB" id="A0A2D4PIC8"/>
<evidence type="ECO:0000313" key="1">
    <source>
        <dbReference type="EMBL" id="LAB57807.1"/>
    </source>
</evidence>
<dbReference type="EMBL" id="IACN01070424">
    <property type="protein sequence ID" value="LAB57807.1"/>
    <property type="molecule type" value="Transcribed_RNA"/>
</dbReference>
<organism evidence="1">
    <name type="scientific">Micrurus surinamensis</name>
    <name type="common">Surinam coral snake</name>
    <dbReference type="NCBI Taxonomy" id="129470"/>
    <lineage>
        <taxon>Eukaryota</taxon>
        <taxon>Metazoa</taxon>
        <taxon>Chordata</taxon>
        <taxon>Craniata</taxon>
        <taxon>Vertebrata</taxon>
        <taxon>Euteleostomi</taxon>
        <taxon>Lepidosauria</taxon>
        <taxon>Squamata</taxon>
        <taxon>Bifurcata</taxon>
        <taxon>Unidentata</taxon>
        <taxon>Episquamata</taxon>
        <taxon>Toxicofera</taxon>
        <taxon>Serpentes</taxon>
        <taxon>Colubroidea</taxon>
        <taxon>Elapidae</taxon>
        <taxon>Elapinae</taxon>
        <taxon>Micrurus</taxon>
    </lineage>
</organism>
<proteinExistence type="predicted"/>
<name>A0A2D4PIC8_MICSU</name>
<protein>
    <submittedName>
        <fullName evidence="1">Uncharacterized protein</fullName>
    </submittedName>
</protein>